<dbReference type="CDD" id="cd00756">
    <property type="entry name" value="MoaE"/>
    <property type="match status" value="1"/>
</dbReference>
<reference evidence="1" key="1">
    <citation type="submission" date="2023-05" db="EMBL/GenBank/DDBJ databases">
        <title>Metabolic capabilities are highly conserved among human nasal-associated Corynebacterium species in pangenomic analyses.</title>
        <authorList>
            <person name="Tran T.H."/>
            <person name="Roberts A.Q."/>
            <person name="Escapa I.F."/>
            <person name="Gao W."/>
            <person name="Conlan S."/>
            <person name="Kong H."/>
            <person name="Segre J.A."/>
            <person name="Kelly M.S."/>
            <person name="Lemon K.P."/>
        </authorList>
    </citation>
    <scope>NUCLEOTIDE SEQUENCE</scope>
    <source>
        <strain evidence="1">KPL2773</strain>
    </source>
</reference>
<dbReference type="AlphaFoldDB" id="A0AAP4BP41"/>
<proteinExistence type="predicted"/>
<dbReference type="EMBL" id="JASNVH010000002">
    <property type="protein sequence ID" value="MDK4306242.1"/>
    <property type="molecule type" value="Genomic_DNA"/>
</dbReference>
<gene>
    <name evidence="1" type="ORF">QPX42_01535</name>
</gene>
<evidence type="ECO:0000313" key="1">
    <source>
        <dbReference type="EMBL" id="MDK4306242.1"/>
    </source>
</evidence>
<dbReference type="InterPro" id="IPR036563">
    <property type="entry name" value="MoaE_sf"/>
</dbReference>
<dbReference type="PANTHER" id="PTHR23404">
    <property type="entry name" value="MOLYBDOPTERIN SYNTHASE RELATED"/>
    <property type="match status" value="1"/>
</dbReference>
<comment type="caution">
    <text evidence="1">The sequence shown here is derived from an EMBL/GenBank/DDBJ whole genome shotgun (WGS) entry which is preliminary data.</text>
</comment>
<dbReference type="Proteomes" id="UP001224412">
    <property type="component" value="Unassembled WGS sequence"/>
</dbReference>
<protein>
    <submittedName>
        <fullName evidence="1">Molybdenum cofactor biosynthesis protein MoaE</fullName>
    </submittedName>
</protein>
<sequence>MANIIPNSSEEPTAAANQARESTLNARIIGTALTDQPLEPLREEAQRLVPNATAGAVVTFDGIIRNHDHGHSVDELVYTAHPSAEKELSSVVADIAAEYPDVRLWAAHRTGKLGIGELAFAIVVASAHRKEAFAACAELADRVKATVPIWKEQFLTDGSTQWVGLD</sequence>
<evidence type="ECO:0000313" key="2">
    <source>
        <dbReference type="Proteomes" id="UP001224412"/>
    </source>
</evidence>
<name>A0AAP4BP41_9CORY</name>
<dbReference type="InterPro" id="IPR003448">
    <property type="entry name" value="Mopterin_biosynth_MoaE"/>
</dbReference>
<dbReference type="Pfam" id="PF02391">
    <property type="entry name" value="MoaE"/>
    <property type="match status" value="1"/>
</dbReference>
<dbReference type="RefSeq" id="WP_126925619.1">
    <property type="nucleotide sequence ID" value="NZ_JAQPSP010000002.1"/>
</dbReference>
<dbReference type="GO" id="GO:0006777">
    <property type="term" value="P:Mo-molybdopterin cofactor biosynthetic process"/>
    <property type="evidence" value="ECO:0007669"/>
    <property type="project" value="InterPro"/>
</dbReference>
<dbReference type="SUPFAM" id="SSF54690">
    <property type="entry name" value="Molybdopterin synthase subunit MoaE"/>
    <property type="match status" value="1"/>
</dbReference>
<accession>A0AAP4BP41</accession>
<organism evidence="1 2">
    <name type="scientific">Corynebacterium pseudodiphtheriticum</name>
    <dbReference type="NCBI Taxonomy" id="37637"/>
    <lineage>
        <taxon>Bacteria</taxon>
        <taxon>Bacillati</taxon>
        <taxon>Actinomycetota</taxon>
        <taxon>Actinomycetes</taxon>
        <taxon>Mycobacteriales</taxon>
        <taxon>Corynebacteriaceae</taxon>
        <taxon>Corynebacterium</taxon>
    </lineage>
</organism>
<dbReference type="Gene3D" id="3.90.1170.40">
    <property type="entry name" value="Molybdopterin biosynthesis MoaE subunit"/>
    <property type="match status" value="1"/>
</dbReference>